<keyword evidence="2" id="KW-1185">Reference proteome</keyword>
<sequence>MKREEVKAILIQLGSVHFTDSPGIFLQRHGESDQGANDRDALSVLRRERDRLAEQLRTRTREYDELLRSMGAGKTLKTV</sequence>
<gene>
    <name evidence="1" type="ORF">FIM25_09605</name>
</gene>
<dbReference type="RefSeq" id="WP_139448674.1">
    <property type="nucleotide sequence ID" value="NZ_VDMB01000011.1"/>
</dbReference>
<comment type="caution">
    <text evidence="1">The sequence shown here is derived from an EMBL/GenBank/DDBJ whole genome shotgun (WGS) entry which is preliminary data.</text>
</comment>
<proteinExistence type="predicted"/>
<protein>
    <submittedName>
        <fullName evidence="1">Uncharacterized protein</fullName>
    </submittedName>
</protein>
<evidence type="ECO:0000313" key="2">
    <source>
        <dbReference type="Proteomes" id="UP000321899"/>
    </source>
</evidence>
<dbReference type="EMBL" id="VDMB01000011">
    <property type="protein sequence ID" value="TYT74408.1"/>
    <property type="molecule type" value="Genomic_DNA"/>
</dbReference>
<accession>A0A5S5MFE3</accession>
<dbReference type="Proteomes" id="UP000321899">
    <property type="component" value="Unassembled WGS sequence"/>
</dbReference>
<dbReference type="AlphaFoldDB" id="A0A5S5MFE3"/>
<organism evidence="1 2">
    <name type="scientific">Desulfobotulus mexicanus</name>
    <dbReference type="NCBI Taxonomy" id="2586642"/>
    <lineage>
        <taxon>Bacteria</taxon>
        <taxon>Pseudomonadati</taxon>
        <taxon>Thermodesulfobacteriota</taxon>
        <taxon>Desulfobacteria</taxon>
        <taxon>Desulfobacterales</taxon>
        <taxon>Desulfobacteraceae</taxon>
        <taxon>Desulfobotulus</taxon>
    </lineage>
</organism>
<reference evidence="1 2" key="1">
    <citation type="submission" date="2019-06" db="EMBL/GenBank/DDBJ databases">
        <title>Desulfobotulus mexicanus sp. nov., a novel sulfate-reducing bacterium isolated from the sediment of an alkaline crater lake in Mexico.</title>
        <authorList>
            <person name="Hirschler-Rea A."/>
        </authorList>
    </citation>
    <scope>NUCLEOTIDE SEQUENCE [LARGE SCALE GENOMIC DNA]</scope>
    <source>
        <strain evidence="1 2">PAR22N</strain>
    </source>
</reference>
<name>A0A5S5MFE3_9BACT</name>
<evidence type="ECO:0000313" key="1">
    <source>
        <dbReference type="EMBL" id="TYT74408.1"/>
    </source>
</evidence>
<dbReference type="OrthoDB" id="9846070at2"/>